<protein>
    <submittedName>
        <fullName evidence="2">Pilin/flagellin</fullName>
    </submittedName>
</protein>
<reference evidence="5" key="1">
    <citation type="submission" date="2017-10" db="EMBL/GenBank/DDBJ databases">
        <title>Phenotypic and genomic properties of facultatively anaerobic sulfur-reducing natronoarchaea from hypersaline soda lakes.</title>
        <authorList>
            <person name="Sorokin D.Y."/>
            <person name="Kublanov I.V."/>
            <person name="Roman P."/>
            <person name="Sinninghe Damste J.S."/>
            <person name="Golyshin P.N."/>
            <person name="Rojo D."/>
            <person name="Ciordia S."/>
            <person name="Mena Md.C."/>
            <person name="Ferrer M."/>
            <person name="Messina E."/>
            <person name="Smedile F."/>
            <person name="La Spada G."/>
            <person name="La Cono V."/>
            <person name="Yakimov M.M."/>
        </authorList>
    </citation>
    <scope>NUCLEOTIDE SEQUENCE [LARGE SCALE GENOMIC DNA]</scope>
    <source>
        <strain evidence="5">AArc1</strain>
    </source>
</reference>
<proteinExistence type="predicted"/>
<evidence type="ECO:0000313" key="2">
    <source>
        <dbReference type="EMBL" id="AXR78575.1"/>
    </source>
</evidence>
<dbReference type="KEGG" id="nan:AArc1_2259"/>
<dbReference type="EMBL" id="CP024047">
    <property type="protein sequence ID" value="AXR78575.1"/>
    <property type="molecule type" value="Genomic_DNA"/>
</dbReference>
<dbReference type="RefSeq" id="WP_117364628.1">
    <property type="nucleotide sequence ID" value="NZ_CP024047.1"/>
</dbReference>
<organism evidence="2 5">
    <name type="scientific">Natrarchaeobaculum sulfurireducens</name>
    <dbReference type="NCBI Taxonomy" id="2044521"/>
    <lineage>
        <taxon>Archaea</taxon>
        <taxon>Methanobacteriati</taxon>
        <taxon>Methanobacteriota</taxon>
        <taxon>Stenosarchaea group</taxon>
        <taxon>Halobacteria</taxon>
        <taxon>Halobacteriales</taxon>
        <taxon>Natrialbaceae</taxon>
        <taxon>Natrarchaeobaculum</taxon>
    </lineage>
</organism>
<keyword evidence="2" id="KW-0969">Cilium</keyword>
<gene>
    <name evidence="2" type="ORF">AArc1_2259</name>
    <name evidence="3" type="ORF">AArcMg_1359</name>
</gene>
<dbReference type="AlphaFoldDB" id="A0A346PGD0"/>
<accession>A0A346PGD0</accession>
<reference evidence="4" key="2">
    <citation type="submission" date="2018-02" db="EMBL/GenBank/DDBJ databases">
        <title>Phenotypic and genomic properties of facultatively anaerobic sulfur-reducing natronoarchaea from hypersaline soda lakes.</title>
        <authorList>
            <person name="Sorokin D.Y."/>
            <person name="Kublanov I.V."/>
            <person name="Roman P."/>
            <person name="Sinninghe Damste J.S."/>
            <person name="Golyshin P.N."/>
            <person name="Rojo D."/>
            <person name="Ciordia S."/>
            <person name="Mena M.D.C."/>
            <person name="Ferrer M."/>
            <person name="Messina E."/>
            <person name="Smedile F."/>
            <person name="La Spada G."/>
            <person name="La Cono V."/>
            <person name="Yakimov M.M."/>
        </authorList>
    </citation>
    <scope>NUCLEOTIDE SEQUENCE [LARGE SCALE GENOMIC DNA]</scope>
    <source>
        <strain evidence="4">AArc-Mg</strain>
    </source>
</reference>
<keyword evidence="1" id="KW-1133">Transmembrane helix</keyword>
<keyword evidence="2" id="KW-0966">Cell projection</keyword>
<evidence type="ECO:0000313" key="5">
    <source>
        <dbReference type="Proteomes" id="UP000258707"/>
    </source>
</evidence>
<reference evidence="2" key="3">
    <citation type="journal article" date="2019" name="Int. J. Syst. Evol. Microbiol.">
        <title>Natronolimnobius sulfurireducens sp. nov. and Halalkaliarchaeum desulfuricum gen. nov., sp. nov., the first sulfur-respiring alkaliphilic haloarchaea from hypersaline alkaline lakes.</title>
        <authorList>
            <person name="Sorokin D.Y."/>
            <person name="Yakimov M."/>
            <person name="Messina E."/>
            <person name="Merkel A.Y."/>
            <person name="Bale N.J."/>
            <person name="Sinninghe Damste J.S."/>
        </authorList>
    </citation>
    <scope>NUCLEOTIDE SEQUENCE</scope>
    <source>
        <strain evidence="3">AArc-Mg</strain>
        <strain evidence="2">AArc1</strain>
    </source>
</reference>
<keyword evidence="1" id="KW-0812">Transmembrane</keyword>
<dbReference type="EMBL" id="CP027033">
    <property type="protein sequence ID" value="AXR81374.1"/>
    <property type="molecule type" value="Genomic_DNA"/>
</dbReference>
<dbReference type="GeneID" id="37641846"/>
<evidence type="ECO:0000313" key="3">
    <source>
        <dbReference type="EMBL" id="AXR81374.1"/>
    </source>
</evidence>
<dbReference type="OrthoDB" id="177605at2157"/>
<evidence type="ECO:0000313" key="4">
    <source>
        <dbReference type="Proteomes" id="UP000258613"/>
    </source>
</evidence>
<keyword evidence="4" id="KW-1185">Reference proteome</keyword>
<feature type="transmembrane region" description="Helical" evidence="1">
    <location>
        <begin position="12"/>
        <end position="35"/>
    </location>
</feature>
<name>A0A346PGD0_9EURY</name>
<accession>A0A346PPC9</accession>
<dbReference type="Proteomes" id="UP000258613">
    <property type="component" value="Chromosome"/>
</dbReference>
<sequence length="272" mass="29235">MVTADHSRGQVILIGAIALAFIILGIVVVFNGVLYTETISSSGTSQATTDAELAEHELETAVVTLGKEVNNNESFGSDAFEGALEGPDGLHTEYRNTTSNSRSAFVHVELVDTTTGTVFLDQKSEKLNFNESDEELGHFEVELLDADGNVTVEANRTHDDPDTVEIEGNGADGYEVVDESCEITGEHVRVDLLTGSVNATTEGDCSTLALIEDGESYSDIELEVDGADGTYDYAKLDDGDDVISAELEFTYESNDVSVHDEETEIRIYGGES</sequence>
<keyword evidence="1" id="KW-0472">Membrane</keyword>
<dbReference type="KEGG" id="nag:AArcMg_1359"/>
<dbReference type="Proteomes" id="UP000258707">
    <property type="component" value="Chromosome"/>
</dbReference>
<evidence type="ECO:0000256" key="1">
    <source>
        <dbReference type="SAM" id="Phobius"/>
    </source>
</evidence>
<keyword evidence="2" id="KW-0282">Flagellum</keyword>